<dbReference type="GO" id="GO:0005634">
    <property type="term" value="C:nucleus"/>
    <property type="evidence" value="ECO:0007669"/>
    <property type="project" value="UniProtKB-SubCell"/>
</dbReference>
<dbReference type="Gene3D" id="3.40.50.10190">
    <property type="entry name" value="BRCT domain"/>
    <property type="match status" value="2"/>
</dbReference>
<dbReference type="Proteomes" id="UP000594263">
    <property type="component" value="Unplaced"/>
</dbReference>
<keyword evidence="15" id="KW-1185">Reference proteome</keyword>
<dbReference type="SUPFAM" id="SSF57850">
    <property type="entry name" value="RING/U-box"/>
    <property type="match status" value="1"/>
</dbReference>
<dbReference type="Gramene" id="Kaladp0024s0774.1.v1.1">
    <property type="protein sequence ID" value="Kaladp0024s0774.1.v1.1"/>
    <property type="gene ID" value="Kaladp0024s0774.v1.1"/>
</dbReference>
<evidence type="ECO:0000256" key="2">
    <source>
        <dbReference type="ARBA" id="ARBA00022723"/>
    </source>
</evidence>
<dbReference type="InterPro" id="IPR001357">
    <property type="entry name" value="BRCT_dom"/>
</dbReference>
<sequence length="660" mass="72656">MAEFARRFFNPWVLHIQKLGLELKCPLCLHLFDQPMLLPCDHIFCKSCLDLSLNKLECPICEVACLSSAIRASPHTKNMVFLYKNMDTTLCTMQQSANSGAKLCSEAAVVKCSTSDIMLERLNGSTNTESKYGSYKDKCREIVKSSAKTDEFVNNKGSTAPAKAVGYEERGNLVTEMNLVLQSAPDSPPSPGGPRGDDDSSDQGSEHSRKRCLAIDSPIEKFSEALVDQNRRSQELKCHSRDAKRQKTSLCDLSQSGTESINQQENNSSSSKSFGGPSGKSKINCAFCQSPEVLETTGPMLHYVDGVPVEGDDISRPEVTHVHEKCVNWAPKVYFKGDIVKNLKQEVIRSMKLKCSKCGLKGAALGCYDKSCKKSFHVTCAMELSGCRWDIDDFLLLCPNHASVKFPQEKSHIPKTASVKDFAPVQMSRVSSNSRTSWETGGKQWVFCGSALTIEEKSLMMSLCAKFGIRVTKYWKPDVTHVITSTDANGACCRSLKFLMGISHGVWILKINWIKACLEAQRPVAEEPYEVSIDNHGCVDGPKTGRLRALSNGAKVFTGLRFYFSGYFIPHFKRDLQNLLAAAGGSIIGSAQESSSKADERHETVIVYNLDPLNKGDASDEALVVQQRRDEALDLAKRAGGIAVAHTWLLESIAACKLLP</sequence>
<evidence type="ECO:0000256" key="7">
    <source>
        <dbReference type="ARBA" id="ARBA00023204"/>
    </source>
</evidence>
<keyword evidence="5 9" id="KW-0863">Zinc-finger</keyword>
<dbReference type="Gene3D" id="3.30.40.10">
    <property type="entry name" value="Zinc/RING finger domain, C3HC4 (zinc finger)"/>
    <property type="match status" value="2"/>
</dbReference>
<evidence type="ECO:0000256" key="6">
    <source>
        <dbReference type="ARBA" id="ARBA00022833"/>
    </source>
</evidence>
<keyword evidence="3" id="KW-0677">Repeat</keyword>
<organism evidence="14 15">
    <name type="scientific">Kalanchoe fedtschenkoi</name>
    <name type="common">Lavender scallops</name>
    <name type="synonym">South American air plant</name>
    <dbReference type="NCBI Taxonomy" id="63787"/>
    <lineage>
        <taxon>Eukaryota</taxon>
        <taxon>Viridiplantae</taxon>
        <taxon>Streptophyta</taxon>
        <taxon>Embryophyta</taxon>
        <taxon>Tracheophyta</taxon>
        <taxon>Spermatophyta</taxon>
        <taxon>Magnoliopsida</taxon>
        <taxon>eudicotyledons</taxon>
        <taxon>Gunneridae</taxon>
        <taxon>Pentapetalae</taxon>
        <taxon>Saxifragales</taxon>
        <taxon>Crassulaceae</taxon>
        <taxon>Kalanchoe</taxon>
    </lineage>
</organism>
<comment type="subcellular location">
    <subcellularLocation>
        <location evidence="1">Nucleus</location>
    </subcellularLocation>
</comment>
<dbReference type="Pfam" id="PF00533">
    <property type="entry name" value="BRCT"/>
    <property type="match status" value="1"/>
</dbReference>
<keyword evidence="7" id="KW-0234">DNA repair</keyword>
<evidence type="ECO:0000256" key="3">
    <source>
        <dbReference type="ARBA" id="ARBA00022737"/>
    </source>
</evidence>
<protein>
    <submittedName>
        <fullName evidence="14">Uncharacterized protein</fullName>
    </submittedName>
</protein>
<feature type="domain" description="BRCT" evidence="12">
    <location>
        <begin position="552"/>
        <end position="660"/>
    </location>
</feature>
<dbReference type="OMA" id="NQQRESC"/>
<evidence type="ECO:0000256" key="4">
    <source>
        <dbReference type="ARBA" id="ARBA00022763"/>
    </source>
</evidence>
<dbReference type="GO" id="GO:0000724">
    <property type="term" value="P:double-strand break repair via homologous recombination"/>
    <property type="evidence" value="ECO:0007669"/>
    <property type="project" value="TreeGrafter"/>
</dbReference>
<feature type="domain" description="RING-type" evidence="11">
    <location>
        <begin position="25"/>
        <end position="62"/>
    </location>
</feature>
<dbReference type="PANTHER" id="PTHR13763">
    <property type="entry name" value="BREAST CANCER TYPE 1 SUSCEPTIBILITY PROTEIN BRCA1"/>
    <property type="match status" value="1"/>
</dbReference>
<dbReference type="SMART" id="SM00184">
    <property type="entry name" value="RING"/>
    <property type="match status" value="1"/>
</dbReference>
<feature type="domain" description="BRCT" evidence="12">
    <location>
        <begin position="442"/>
        <end position="531"/>
    </location>
</feature>
<dbReference type="GO" id="GO:0004842">
    <property type="term" value="F:ubiquitin-protein transferase activity"/>
    <property type="evidence" value="ECO:0007669"/>
    <property type="project" value="TreeGrafter"/>
</dbReference>
<dbReference type="FunFam" id="3.30.40.10:FF:000310">
    <property type="entry name" value="Breast cancer associated RING 1"/>
    <property type="match status" value="1"/>
</dbReference>
<dbReference type="PROSITE" id="PS00518">
    <property type="entry name" value="ZF_RING_1"/>
    <property type="match status" value="1"/>
</dbReference>
<evidence type="ECO:0000313" key="14">
    <source>
        <dbReference type="EnsemblPlants" id="Kaladp0024s0774.1.v1.1"/>
    </source>
</evidence>
<dbReference type="PROSITE" id="PS50172">
    <property type="entry name" value="BRCT"/>
    <property type="match status" value="2"/>
</dbReference>
<evidence type="ECO:0000256" key="5">
    <source>
        <dbReference type="ARBA" id="ARBA00022771"/>
    </source>
</evidence>
<feature type="compositionally biased region" description="Polar residues" evidence="10">
    <location>
        <begin position="248"/>
        <end position="267"/>
    </location>
</feature>
<feature type="domain" description="PHD-type" evidence="13">
    <location>
        <begin position="282"/>
        <end position="402"/>
    </location>
</feature>
<feature type="region of interest" description="Disordered" evidence="10">
    <location>
        <begin position="182"/>
        <end position="214"/>
    </location>
</feature>
<dbReference type="FunFam" id="3.40.50.10190:FF:000006">
    <property type="entry name" value="Breast cancer type 1 susceptibility protein homolog"/>
    <property type="match status" value="1"/>
</dbReference>
<dbReference type="InterPro" id="IPR001841">
    <property type="entry name" value="Znf_RING"/>
</dbReference>
<evidence type="ECO:0000259" key="12">
    <source>
        <dbReference type="PROSITE" id="PS50172"/>
    </source>
</evidence>
<dbReference type="PANTHER" id="PTHR13763:SF9">
    <property type="entry name" value="BRCA1-ASSOCIATED RING DOMAIN PROTEIN 1"/>
    <property type="match status" value="1"/>
</dbReference>
<dbReference type="InterPro" id="IPR031099">
    <property type="entry name" value="BRCA1-associated"/>
</dbReference>
<dbReference type="PROSITE" id="PS50089">
    <property type="entry name" value="ZF_RING_2"/>
    <property type="match status" value="1"/>
</dbReference>
<dbReference type="InterPro" id="IPR017907">
    <property type="entry name" value="Znf_RING_CS"/>
</dbReference>
<dbReference type="SUPFAM" id="SSF52113">
    <property type="entry name" value="BRCT domain"/>
    <property type="match status" value="2"/>
</dbReference>
<keyword evidence="4" id="KW-0227">DNA damage</keyword>
<dbReference type="CDD" id="cd17734">
    <property type="entry name" value="BRCT_Bard1_rpt1"/>
    <property type="match status" value="1"/>
</dbReference>
<evidence type="ECO:0000256" key="1">
    <source>
        <dbReference type="ARBA" id="ARBA00004123"/>
    </source>
</evidence>
<keyword evidence="2" id="KW-0479">Metal-binding</keyword>
<evidence type="ECO:0000313" key="15">
    <source>
        <dbReference type="Proteomes" id="UP000594263"/>
    </source>
</evidence>
<keyword evidence="8" id="KW-0539">Nucleus</keyword>
<evidence type="ECO:0000256" key="9">
    <source>
        <dbReference type="PROSITE-ProRule" id="PRU00175"/>
    </source>
</evidence>
<dbReference type="InterPro" id="IPR034732">
    <property type="entry name" value="EPHD"/>
</dbReference>
<accession>A0A7N0T7R9</accession>
<dbReference type="EnsemblPlants" id="Kaladp0024s0774.1.v1.1">
    <property type="protein sequence ID" value="Kaladp0024s0774.1.v1.1"/>
    <property type="gene ID" value="Kaladp0024s0774.v1.1"/>
</dbReference>
<keyword evidence="6" id="KW-0862">Zinc</keyword>
<dbReference type="Pfam" id="PF14634">
    <property type="entry name" value="zf-RING_5"/>
    <property type="match status" value="1"/>
</dbReference>
<proteinExistence type="predicted"/>
<feature type="compositionally biased region" description="Low complexity" evidence="10">
    <location>
        <begin position="268"/>
        <end position="277"/>
    </location>
</feature>
<dbReference type="GO" id="GO:0008270">
    <property type="term" value="F:zinc ion binding"/>
    <property type="evidence" value="ECO:0007669"/>
    <property type="project" value="UniProtKB-KW"/>
</dbReference>
<name>A0A7N0T7R9_KALFE</name>
<dbReference type="InterPro" id="IPR036420">
    <property type="entry name" value="BRCT_dom_sf"/>
</dbReference>
<dbReference type="GO" id="GO:0045944">
    <property type="term" value="P:positive regulation of transcription by RNA polymerase II"/>
    <property type="evidence" value="ECO:0007669"/>
    <property type="project" value="TreeGrafter"/>
</dbReference>
<dbReference type="PROSITE" id="PS51805">
    <property type="entry name" value="EPHD"/>
    <property type="match status" value="1"/>
</dbReference>
<evidence type="ECO:0000256" key="8">
    <source>
        <dbReference type="ARBA" id="ARBA00023242"/>
    </source>
</evidence>
<dbReference type="AlphaFoldDB" id="A0A7N0T7R9"/>
<dbReference type="Pfam" id="PF13771">
    <property type="entry name" value="zf-HC5HC2H"/>
    <property type="match status" value="1"/>
</dbReference>
<reference evidence="14" key="1">
    <citation type="submission" date="2021-01" db="UniProtKB">
        <authorList>
            <consortium name="EnsemblPlants"/>
        </authorList>
    </citation>
    <scope>IDENTIFICATION</scope>
</reference>
<evidence type="ECO:0000259" key="13">
    <source>
        <dbReference type="PROSITE" id="PS51805"/>
    </source>
</evidence>
<dbReference type="SMART" id="SM00292">
    <property type="entry name" value="BRCT"/>
    <property type="match status" value="2"/>
</dbReference>
<dbReference type="InterPro" id="IPR013083">
    <property type="entry name" value="Znf_RING/FYVE/PHD"/>
</dbReference>
<evidence type="ECO:0000256" key="10">
    <source>
        <dbReference type="SAM" id="MobiDB-lite"/>
    </source>
</evidence>
<feature type="region of interest" description="Disordered" evidence="10">
    <location>
        <begin position="247"/>
        <end position="277"/>
    </location>
</feature>
<evidence type="ECO:0000259" key="11">
    <source>
        <dbReference type="PROSITE" id="PS50089"/>
    </source>
</evidence>